<dbReference type="InterPro" id="IPR044822">
    <property type="entry name" value="Myb_DNA-bind_4"/>
</dbReference>
<organism evidence="2 3">
    <name type="scientific">Argiope bruennichi</name>
    <name type="common">Wasp spider</name>
    <name type="synonym">Aranea bruennichi</name>
    <dbReference type="NCBI Taxonomy" id="94029"/>
    <lineage>
        <taxon>Eukaryota</taxon>
        <taxon>Metazoa</taxon>
        <taxon>Ecdysozoa</taxon>
        <taxon>Arthropoda</taxon>
        <taxon>Chelicerata</taxon>
        <taxon>Arachnida</taxon>
        <taxon>Araneae</taxon>
        <taxon>Araneomorphae</taxon>
        <taxon>Entelegynae</taxon>
        <taxon>Araneoidea</taxon>
        <taxon>Araneidae</taxon>
        <taxon>Argiope</taxon>
    </lineage>
</organism>
<reference evidence="2" key="1">
    <citation type="journal article" date="2020" name="bioRxiv">
        <title>Chromosome-level reference genome of the European wasp spider Argiope bruennichi: a resource for studies on range expansion and evolutionary adaptation.</title>
        <authorList>
            <person name="Sheffer M.M."/>
            <person name="Hoppe A."/>
            <person name="Krehenwinkel H."/>
            <person name="Uhl G."/>
            <person name="Kuss A.W."/>
            <person name="Jensen L."/>
            <person name="Jensen C."/>
            <person name="Gillespie R.G."/>
            <person name="Hoff K.J."/>
            <person name="Prost S."/>
        </authorList>
    </citation>
    <scope>NUCLEOTIDE SEQUENCE</scope>
</reference>
<dbReference type="PANTHER" id="PTHR47595:SF1">
    <property type="entry name" value="MYB_SANT-LIKE DNA-BINDING DOMAIN-CONTAINING PROTEIN"/>
    <property type="match status" value="1"/>
</dbReference>
<reference evidence="2" key="2">
    <citation type="submission" date="2020-06" db="EMBL/GenBank/DDBJ databases">
        <authorList>
            <person name="Sheffer M."/>
        </authorList>
    </citation>
    <scope>NUCLEOTIDE SEQUENCE</scope>
</reference>
<sequence>MSVDRGFTWMDDETLALIEIFSKEDIQYELNCLKRNIGVYGRIASELAEVGYRRTAYQCREKIKRLRKEYHSSKHCIENNITPKKPMKYFDLVDKIFDRDSSSQINNVDLNPLSSDHEEELHLTFNHEQESDASNSCATIEFAASQLPGTSRSTKATGDTDSAILCKNKQKDASTENRNDCENVSVLNSAHLYDLSDKDSPLDENESPWVPNVVLIENDSESIGLDNNIEESKDNNAVFSEEDQLQDFHDVSQSETIFKDSEEPPKKKRKTGSSKQWLKKMLDDVTETFLNYQGTSESRFIERITHFEQERIKRDESMQKLWLEFEERRRKDEQEHELKMLSLFGQFVKQINNPEVKDST</sequence>
<dbReference type="Pfam" id="PF13837">
    <property type="entry name" value="Myb_DNA-bind_4"/>
    <property type="match status" value="1"/>
</dbReference>
<dbReference type="Proteomes" id="UP000807504">
    <property type="component" value="Unassembled WGS sequence"/>
</dbReference>
<evidence type="ECO:0000313" key="3">
    <source>
        <dbReference type="Proteomes" id="UP000807504"/>
    </source>
</evidence>
<evidence type="ECO:0000313" key="2">
    <source>
        <dbReference type="EMBL" id="KAF8792279.1"/>
    </source>
</evidence>
<evidence type="ECO:0000259" key="1">
    <source>
        <dbReference type="Pfam" id="PF13837"/>
    </source>
</evidence>
<feature type="domain" description="Myb/SANT-like DNA-binding" evidence="1">
    <location>
        <begin position="8"/>
        <end position="96"/>
    </location>
</feature>
<dbReference type="PANTHER" id="PTHR47595">
    <property type="entry name" value="HEAT SHOCK 70 KDA PROTEIN 14"/>
    <property type="match status" value="1"/>
</dbReference>
<keyword evidence="2" id="KW-0238">DNA-binding</keyword>
<gene>
    <name evidence="2" type="ORF">HNY73_003896</name>
</gene>
<keyword evidence="3" id="KW-1185">Reference proteome</keyword>
<proteinExistence type="predicted"/>
<dbReference type="EMBL" id="JABXBU010000003">
    <property type="protein sequence ID" value="KAF8792279.1"/>
    <property type="molecule type" value="Genomic_DNA"/>
</dbReference>
<dbReference type="AlphaFoldDB" id="A0A8T0FRI0"/>
<comment type="caution">
    <text evidence="2">The sequence shown here is derived from an EMBL/GenBank/DDBJ whole genome shotgun (WGS) entry which is preliminary data.</text>
</comment>
<name>A0A8T0FRI0_ARGBR</name>
<dbReference type="GO" id="GO:0003677">
    <property type="term" value="F:DNA binding"/>
    <property type="evidence" value="ECO:0007669"/>
    <property type="project" value="UniProtKB-KW"/>
</dbReference>
<accession>A0A8T0FRI0</accession>
<dbReference type="Gene3D" id="1.10.10.60">
    <property type="entry name" value="Homeodomain-like"/>
    <property type="match status" value="1"/>
</dbReference>
<protein>
    <submittedName>
        <fullName evidence="2">Myb/SANT-like DNA-binding domain-containing</fullName>
    </submittedName>
</protein>